<proteinExistence type="predicted"/>
<dbReference type="NCBIfam" id="TIGR00254">
    <property type="entry name" value="GGDEF"/>
    <property type="match status" value="1"/>
</dbReference>
<dbReference type="Gene3D" id="3.30.70.270">
    <property type="match status" value="1"/>
</dbReference>
<evidence type="ECO:0000313" key="2">
    <source>
        <dbReference type="EMBL" id="ABY36039.1"/>
    </source>
</evidence>
<dbReference type="PANTHER" id="PTHR45138">
    <property type="entry name" value="REGULATORY COMPONENTS OF SENSORY TRANSDUCTION SYSTEM"/>
    <property type="match status" value="1"/>
</dbReference>
<evidence type="ECO:0000313" key="3">
    <source>
        <dbReference type="Proteomes" id="UP000002008"/>
    </source>
</evidence>
<dbReference type="GO" id="GO:1902201">
    <property type="term" value="P:negative regulation of bacterial-type flagellum-dependent cell motility"/>
    <property type="evidence" value="ECO:0000318"/>
    <property type="project" value="GO_Central"/>
</dbReference>
<dbReference type="SUPFAM" id="SSF55073">
    <property type="entry name" value="Nucleotide cyclase"/>
    <property type="match status" value="1"/>
</dbReference>
<dbReference type="InParanoid" id="A9WKG1"/>
<protein>
    <submittedName>
        <fullName evidence="2">Diguanylate cyclase</fullName>
    </submittedName>
</protein>
<dbReference type="STRING" id="324602.Caur_2838"/>
<dbReference type="AlphaFoldDB" id="A9WKG1"/>
<dbReference type="PANTHER" id="PTHR45138:SF9">
    <property type="entry name" value="DIGUANYLATE CYCLASE DGCM-RELATED"/>
    <property type="match status" value="1"/>
</dbReference>
<feature type="domain" description="GGDEF" evidence="1">
    <location>
        <begin position="148"/>
        <end position="253"/>
    </location>
</feature>
<dbReference type="InterPro" id="IPR043128">
    <property type="entry name" value="Rev_trsase/Diguanyl_cyclase"/>
</dbReference>
<dbReference type="InterPro" id="IPR050469">
    <property type="entry name" value="Diguanylate_Cyclase"/>
</dbReference>
<dbReference type="CDD" id="cd01949">
    <property type="entry name" value="GGDEF"/>
    <property type="match status" value="1"/>
</dbReference>
<accession>A9WKG1</accession>
<dbReference type="GO" id="GO:0043709">
    <property type="term" value="P:cell adhesion involved in single-species biofilm formation"/>
    <property type="evidence" value="ECO:0000318"/>
    <property type="project" value="GO_Central"/>
</dbReference>
<dbReference type="RefSeq" id="WP_012258692.1">
    <property type="nucleotide sequence ID" value="NC_010175.1"/>
</dbReference>
<dbReference type="Pfam" id="PF00990">
    <property type="entry name" value="GGDEF"/>
    <property type="match status" value="1"/>
</dbReference>
<keyword evidence="3" id="KW-1185">Reference proteome</keyword>
<dbReference type="eggNOG" id="COG2199">
    <property type="taxonomic scope" value="Bacteria"/>
</dbReference>
<dbReference type="PATRIC" id="fig|324602.8.peg.3195"/>
<dbReference type="SMART" id="SM00267">
    <property type="entry name" value="GGDEF"/>
    <property type="match status" value="1"/>
</dbReference>
<evidence type="ECO:0000259" key="1">
    <source>
        <dbReference type="PROSITE" id="PS50887"/>
    </source>
</evidence>
<dbReference type="EMBL" id="CP000909">
    <property type="protein sequence ID" value="ABY36039.1"/>
    <property type="molecule type" value="Genomic_DNA"/>
</dbReference>
<dbReference type="InterPro" id="IPR029787">
    <property type="entry name" value="Nucleotide_cyclase"/>
</dbReference>
<reference evidence="3" key="1">
    <citation type="journal article" date="2011" name="BMC Genomics">
        <title>Complete genome sequence of the filamentous anoxygenic phototrophic bacterium Chloroflexus aurantiacus.</title>
        <authorList>
            <person name="Tang K.H."/>
            <person name="Barry K."/>
            <person name="Chertkov O."/>
            <person name="Dalin E."/>
            <person name="Han C.S."/>
            <person name="Hauser L.J."/>
            <person name="Honchak B.M."/>
            <person name="Karbach L.E."/>
            <person name="Land M.L."/>
            <person name="Lapidus A."/>
            <person name="Larimer F.W."/>
            <person name="Mikhailova N."/>
            <person name="Pitluck S."/>
            <person name="Pierson B.K."/>
            <person name="Blankenship R.E."/>
        </authorList>
    </citation>
    <scope>NUCLEOTIDE SEQUENCE [LARGE SCALE GENOMIC DNA]</scope>
    <source>
        <strain evidence="3">ATCC 29366 / DSM 635 / J-10-fl</strain>
    </source>
</reference>
<dbReference type="KEGG" id="cau:Caur_2838"/>
<gene>
    <name evidence="2" type="ordered locus">Caur_2838</name>
</gene>
<dbReference type="PROSITE" id="PS50887">
    <property type="entry name" value="GGDEF"/>
    <property type="match status" value="1"/>
</dbReference>
<dbReference type="GO" id="GO:0052621">
    <property type="term" value="F:diguanylate cyclase activity"/>
    <property type="evidence" value="ECO:0000318"/>
    <property type="project" value="GO_Central"/>
</dbReference>
<dbReference type="Proteomes" id="UP000002008">
    <property type="component" value="Chromosome"/>
</dbReference>
<organism evidence="2 3">
    <name type="scientific">Chloroflexus aurantiacus (strain ATCC 29366 / DSM 635 / J-10-fl)</name>
    <dbReference type="NCBI Taxonomy" id="324602"/>
    <lineage>
        <taxon>Bacteria</taxon>
        <taxon>Bacillati</taxon>
        <taxon>Chloroflexota</taxon>
        <taxon>Chloroflexia</taxon>
        <taxon>Chloroflexales</taxon>
        <taxon>Chloroflexineae</taxon>
        <taxon>Chloroflexaceae</taxon>
        <taxon>Chloroflexus</taxon>
    </lineage>
</organism>
<name>A9WKG1_CHLAA</name>
<dbReference type="EnsemblBacteria" id="ABY36039">
    <property type="protein sequence ID" value="ABY36039"/>
    <property type="gene ID" value="Caur_2838"/>
</dbReference>
<dbReference type="GO" id="GO:0005886">
    <property type="term" value="C:plasma membrane"/>
    <property type="evidence" value="ECO:0000318"/>
    <property type="project" value="GO_Central"/>
</dbReference>
<dbReference type="HOGENOM" id="CLU_1119133_0_0_0"/>
<sequence>MTTRTESLLVRLLLLHEAATGYTNLSFAEVLEHARRWVSWIFERGHLEVIDPSSTVIEQKFPVRGRVPGGYGISFSGPPYPVYVRLVLPDIDDPDELRMAALYCDYLFAALQAAGYREELDRQARYDWLTGLGNRRALERRLKGGLPADWGVAFLDLDNLKRVNDTQGHLAGDQLLQRFADALRQAAFEAFRLGGDEFVVLLTRQQQAALLEAISHFQVSYGFAWADEDNCTNLLQRADQRMYAQKQHKKTGR</sequence>
<dbReference type="InterPro" id="IPR000160">
    <property type="entry name" value="GGDEF_dom"/>
</dbReference>